<dbReference type="AlphaFoldDB" id="A0A1I1E220"/>
<keyword evidence="2" id="KW-0812">Transmembrane</keyword>
<accession>A0A1I1E220</accession>
<gene>
    <name evidence="3" type="ORF">SAMN05444422_10221</name>
</gene>
<keyword evidence="2" id="KW-1133">Transmembrane helix</keyword>
<evidence type="ECO:0000313" key="3">
    <source>
        <dbReference type="EMBL" id="SFB79010.1"/>
    </source>
</evidence>
<feature type="region of interest" description="Disordered" evidence="1">
    <location>
        <begin position="507"/>
        <end position="537"/>
    </location>
</feature>
<feature type="compositionally biased region" description="Basic and acidic residues" evidence="1">
    <location>
        <begin position="525"/>
        <end position="537"/>
    </location>
</feature>
<evidence type="ECO:0008006" key="5">
    <source>
        <dbReference type="Google" id="ProtNLM"/>
    </source>
</evidence>
<evidence type="ECO:0000313" key="4">
    <source>
        <dbReference type="Proteomes" id="UP000199161"/>
    </source>
</evidence>
<protein>
    <recommendedName>
        <fullName evidence="5">DUF5305 domain-containing protein</fullName>
    </recommendedName>
</protein>
<dbReference type="RefSeq" id="WP_089785615.1">
    <property type="nucleotide sequence ID" value="NZ_FOKW01000002.1"/>
</dbReference>
<feature type="compositionally biased region" description="Basic and acidic residues" evidence="1">
    <location>
        <begin position="464"/>
        <end position="478"/>
    </location>
</feature>
<dbReference type="OrthoDB" id="270764at2157"/>
<proteinExistence type="predicted"/>
<feature type="region of interest" description="Disordered" evidence="1">
    <location>
        <begin position="315"/>
        <end position="361"/>
    </location>
</feature>
<keyword evidence="2" id="KW-0472">Membrane</keyword>
<dbReference type="Proteomes" id="UP000199161">
    <property type="component" value="Unassembled WGS sequence"/>
</dbReference>
<dbReference type="EMBL" id="FOKW01000002">
    <property type="protein sequence ID" value="SFB79010.1"/>
    <property type="molecule type" value="Genomic_DNA"/>
</dbReference>
<feature type="region of interest" description="Disordered" evidence="1">
    <location>
        <begin position="401"/>
        <end position="492"/>
    </location>
</feature>
<sequence length="537" mass="57441">MQTDTDDATPTEGTARRLKFRALLAEYRTALVVVAVALVLIGAWVSYGAYAAPDEKTEQRLEPAWTATGELSHGATVTESTPVHANGTVLENEPLYYTAITPELEGEFVGGYEADSARNVEVDVTVELVYRAVDPETETVYWSQREELASASEPDVAPGEDVAAAFTVDVPEVAAEIDEIESDLGASPGTTEIYLAVDREIEGEIEGEYRAASDGYAVDIEYDGSTYSVDDEVGYREDHGEEYETVVVPETVGPTRTIGGPLLLVLGSAGLAGLALASWRYPEPTPTEREWLAYHEDRERFAEVVTRVRLPPSELEFDSARTGEAGDGAADEPEPNPDSGFEFVEGGSDDHRSAGDEPAPGYATVESLAELAQLGIDVGAAVVFDRRSERYLVRHGGTTYVFEPPSLEAAGSDVGSEGEKEGERDQERAENPPMDTEAVDDDADSEAAEDVTEDPELVFARATGGRDGDGDDDARTDTDGESTGQRGTVREYADRLRALLDSKLTAGEAEASGGALEADADDPGGENRDESEAKVDG</sequence>
<feature type="transmembrane region" description="Helical" evidence="2">
    <location>
        <begin position="27"/>
        <end position="50"/>
    </location>
</feature>
<dbReference type="InterPro" id="IPR035185">
    <property type="entry name" value="DUF5305"/>
</dbReference>
<name>A0A1I1E220_NATHA</name>
<feature type="compositionally biased region" description="Low complexity" evidence="1">
    <location>
        <begin position="507"/>
        <end position="517"/>
    </location>
</feature>
<feature type="compositionally biased region" description="Basic and acidic residues" evidence="1">
    <location>
        <begin position="417"/>
        <end position="430"/>
    </location>
</feature>
<evidence type="ECO:0000256" key="2">
    <source>
        <dbReference type="SAM" id="Phobius"/>
    </source>
</evidence>
<evidence type="ECO:0000256" key="1">
    <source>
        <dbReference type="SAM" id="MobiDB-lite"/>
    </source>
</evidence>
<reference evidence="4" key="1">
    <citation type="submission" date="2016-10" db="EMBL/GenBank/DDBJ databases">
        <authorList>
            <person name="Varghese N."/>
            <person name="Submissions S."/>
        </authorList>
    </citation>
    <scope>NUCLEOTIDE SEQUENCE [LARGE SCALE GENOMIC DNA]</scope>
    <source>
        <strain evidence="4">DSM 13078</strain>
    </source>
</reference>
<keyword evidence="4" id="KW-1185">Reference proteome</keyword>
<dbReference type="Pfam" id="PF17231">
    <property type="entry name" value="DUF5305"/>
    <property type="match status" value="2"/>
</dbReference>
<feature type="compositionally biased region" description="Acidic residues" evidence="1">
    <location>
        <begin position="437"/>
        <end position="456"/>
    </location>
</feature>
<organism evidence="3 4">
    <name type="scientific">Natronobacterium haloterrestre</name>
    <name type="common">Halobiforma haloterrestris</name>
    <dbReference type="NCBI Taxonomy" id="148448"/>
    <lineage>
        <taxon>Archaea</taxon>
        <taxon>Methanobacteriati</taxon>
        <taxon>Methanobacteriota</taxon>
        <taxon>Stenosarchaea group</taxon>
        <taxon>Halobacteria</taxon>
        <taxon>Halobacteriales</taxon>
        <taxon>Natrialbaceae</taxon>
        <taxon>Natronobacterium</taxon>
    </lineage>
</organism>